<dbReference type="EMBL" id="SRYB01000015">
    <property type="protein sequence ID" value="TGY78225.1"/>
    <property type="molecule type" value="Genomic_DNA"/>
</dbReference>
<dbReference type="Proteomes" id="UP000306319">
    <property type="component" value="Unassembled WGS sequence"/>
</dbReference>
<evidence type="ECO:0000313" key="2">
    <source>
        <dbReference type="Proteomes" id="UP000306319"/>
    </source>
</evidence>
<proteinExistence type="predicted"/>
<organism evidence="1 2">
    <name type="scientific">Lepagella muris</name>
    <dbReference type="NCBI Taxonomy" id="3032870"/>
    <lineage>
        <taxon>Bacteria</taxon>
        <taxon>Pseudomonadati</taxon>
        <taxon>Bacteroidota</taxon>
        <taxon>Bacteroidia</taxon>
        <taxon>Bacteroidales</taxon>
        <taxon>Muribaculaceae</taxon>
        <taxon>Lepagella</taxon>
    </lineage>
</organism>
<sequence>MKKSIFYIMALGVALTGCKNGDVDFPDYDYQTIYFARQSPVRTITLGDERYADNTLDNEHAFEIKAVLGGVNENRADHAVNFKIDNSLCDNLYFSDGRKVEAMPESYYTVATDRMVIKKGNVLGGARFDLTDAFFADPKSIDVTYVIPVVLTNSADSILCGKVKDGVVDPNRLRSDDWSVIPQDYVLYAVKYKNQYDGSWLSKGTDKTTHKGSTTTSDRNAEYWEKASVRYLKTRSLTQSVYTHTFSVPTIDAEGNGSEKNISCDLILTIDESGNCSVATDTPDCTASGSGKWERLGEKKAFADEDRDRLELNYTYTINYVVNEQTGETASYTVETNEVMCLRARENTLEEFSFVLK</sequence>
<protein>
    <submittedName>
        <fullName evidence="1">DUF1735 domain-containing protein</fullName>
    </submittedName>
</protein>
<comment type="caution">
    <text evidence="1">The sequence shown here is derived from an EMBL/GenBank/DDBJ whole genome shotgun (WGS) entry which is preliminary data.</text>
</comment>
<reference evidence="1" key="1">
    <citation type="submission" date="2019-04" db="EMBL/GenBank/DDBJ databases">
        <title>Microbes associate with the intestines of laboratory mice.</title>
        <authorList>
            <person name="Navarre W."/>
            <person name="Wong E."/>
            <person name="Huang K."/>
            <person name="Tropini C."/>
            <person name="Ng K."/>
            <person name="Yu B."/>
        </authorList>
    </citation>
    <scope>NUCLEOTIDE SEQUENCE</scope>
    <source>
        <strain evidence="1">NM04_E33</strain>
    </source>
</reference>
<accession>A0AC61RD93</accession>
<gene>
    <name evidence="1" type="ORF">E5331_11020</name>
</gene>
<name>A0AC61RD93_9BACT</name>
<evidence type="ECO:0000313" key="1">
    <source>
        <dbReference type="EMBL" id="TGY78225.1"/>
    </source>
</evidence>
<keyword evidence="2" id="KW-1185">Reference proteome</keyword>